<evidence type="ECO:0000313" key="2">
    <source>
        <dbReference type="Proteomes" id="UP000198211"/>
    </source>
</evidence>
<gene>
    <name evidence="1" type="ORF">PHMEG_0004282</name>
</gene>
<comment type="caution">
    <text evidence="1">The sequence shown here is derived from an EMBL/GenBank/DDBJ whole genome shotgun (WGS) entry which is preliminary data.</text>
</comment>
<reference evidence="2" key="1">
    <citation type="submission" date="2017-03" db="EMBL/GenBank/DDBJ databases">
        <title>Phytopthora megakarya and P. palmivora, two closely related causual agents of cacao black pod achieved similar genome size and gene model numbers by different mechanisms.</title>
        <authorList>
            <person name="Ali S."/>
            <person name="Shao J."/>
            <person name="Larry D.J."/>
            <person name="Kronmiller B."/>
            <person name="Shen D."/>
            <person name="Strem M.D."/>
            <person name="Melnick R.L."/>
            <person name="Guiltinan M.J."/>
            <person name="Tyler B.M."/>
            <person name="Meinhardt L.W."/>
            <person name="Bailey B.A."/>
        </authorList>
    </citation>
    <scope>NUCLEOTIDE SEQUENCE [LARGE SCALE GENOMIC DNA]</scope>
    <source>
        <strain evidence="2">zdho120</strain>
    </source>
</reference>
<organism evidence="1 2">
    <name type="scientific">Phytophthora megakarya</name>
    <dbReference type="NCBI Taxonomy" id="4795"/>
    <lineage>
        <taxon>Eukaryota</taxon>
        <taxon>Sar</taxon>
        <taxon>Stramenopiles</taxon>
        <taxon>Oomycota</taxon>
        <taxon>Peronosporomycetes</taxon>
        <taxon>Peronosporales</taxon>
        <taxon>Peronosporaceae</taxon>
        <taxon>Phytophthora</taxon>
    </lineage>
</organism>
<keyword evidence="2" id="KW-1185">Reference proteome</keyword>
<dbReference type="Proteomes" id="UP000198211">
    <property type="component" value="Unassembled WGS sequence"/>
</dbReference>
<accession>A0A225WVT9</accession>
<proteinExistence type="predicted"/>
<protein>
    <submittedName>
        <fullName evidence="1">Uncharacterized protein</fullName>
    </submittedName>
</protein>
<dbReference type="EMBL" id="NBNE01000248">
    <property type="protein sequence ID" value="OWZ21189.1"/>
    <property type="molecule type" value="Genomic_DNA"/>
</dbReference>
<dbReference type="AlphaFoldDB" id="A0A225WVT9"/>
<sequence>MCKRILDTSNTPELSTFLCRALAHLVVNSPHWWRDYNDAVRAADYLRSKWQAAVNGLALRIATATPKDSDTCLQPRHQSQLRREPATRTPIMTDHLYRQIPRDRNGREPCLRFMAGDMCYGGRRERWSEAPLTGSRPKAPLKKEFVRRAHILLHVFVVLLRGQTPDDYRPNKNMILSILKEACSGNQHFDALIDITSNGGDLTTNLLPVLVKNIRKEQDAWRTIVLDLDILDNWPEVYIGPFGVIDKGDADPHTSGRTIHDLSFSAGESVNDYTDTSWICLPIFEHCDTVEGEILQQRCKHPTVEIKIQAGDVASGFRNVGTFSKRVYLFGGRLKEDSAQVIDMSAAFGWSGAPASYDTIAGALHSSMATRSTTTNLMYFHRSPHLHLLSKWMPSTLAYVRADQCVLCYLFTNEEQQLIQATKSDPSIGFRINYSERLTCAFAVQHLGPVWTSGDPSPFQL</sequence>
<evidence type="ECO:0000313" key="1">
    <source>
        <dbReference type="EMBL" id="OWZ21189.1"/>
    </source>
</evidence>
<name>A0A225WVT9_9STRA</name>